<evidence type="ECO:0000256" key="1">
    <source>
        <dbReference type="SAM" id="Phobius"/>
    </source>
</evidence>
<evidence type="ECO:0000313" key="2">
    <source>
        <dbReference type="EMBL" id="PAN33419.1"/>
    </source>
</evidence>
<sequence length="332" mass="36495">MHASAAWKIESFTHFRDDDGNYRARCERCQKVLPADARKYGPSTLRRHATVCRGRKTASGVVVKQIKPITTLAADTCKGIAVRFTPADQIEEQQKRCAAYSKQALPFAITTFLAYVDAPSASSTKTTFKVAMAAFFLAVPADLVCMTRPPKWGSLLTYLSWFLLVLVSYLLLISFNEGYSYAILPVPIPVVIALLQLNRSSRALNRDIETGHLNADTEDEAVPAVNNTANNQETDQDLDGIFNLSAGIVNFGGLVSLIFARYMGGPNELTIGFFFFFTIVLGLYLMMATTVRTVALTLHARHLSYLLMFLLVSTLIATLTHKVPDSGSGSHV</sequence>
<feature type="transmembrane region" description="Helical" evidence="1">
    <location>
        <begin position="179"/>
        <end position="197"/>
    </location>
</feature>
<proteinExistence type="predicted"/>
<keyword evidence="1" id="KW-0472">Membrane</keyword>
<dbReference type="EMBL" id="CM008051">
    <property type="protein sequence ID" value="PAN33419.1"/>
    <property type="molecule type" value="Genomic_DNA"/>
</dbReference>
<accession>A0A2S3HZV1</accession>
<dbReference type="Gramene" id="PAN33419">
    <property type="protein sequence ID" value="PAN33419"/>
    <property type="gene ID" value="PAHAL_6G019700"/>
</dbReference>
<feature type="transmembrane region" description="Helical" evidence="1">
    <location>
        <begin position="269"/>
        <end position="291"/>
    </location>
</feature>
<gene>
    <name evidence="2" type="ORF">PAHAL_6G019700</name>
</gene>
<name>A0A2S3HZV1_9POAL</name>
<reference evidence="2" key="1">
    <citation type="submission" date="2018-04" db="EMBL/GenBank/DDBJ databases">
        <title>WGS assembly of Panicum hallii.</title>
        <authorList>
            <person name="Lovell J."/>
            <person name="Jenkins J."/>
            <person name="Lowry D."/>
            <person name="Mamidi S."/>
            <person name="Sreedasyam A."/>
            <person name="Weng X."/>
            <person name="Barry K."/>
            <person name="Bonette J."/>
            <person name="Campitelli B."/>
            <person name="Daum C."/>
            <person name="Gordon S."/>
            <person name="Gould B."/>
            <person name="Lipzen A."/>
            <person name="Macqueen A."/>
            <person name="Palacio-Mejia J."/>
            <person name="Plott C."/>
            <person name="Shakirov E."/>
            <person name="Shu S."/>
            <person name="Yoshinaga Y."/>
            <person name="Zane M."/>
            <person name="Rokhsar D."/>
            <person name="Grimwood J."/>
            <person name="Schmutz J."/>
            <person name="Juenger T."/>
        </authorList>
    </citation>
    <scope>NUCLEOTIDE SEQUENCE [LARGE SCALE GENOMIC DNA]</scope>
    <source>
        <strain evidence="2">FIL2</strain>
    </source>
</reference>
<feature type="transmembrane region" description="Helical" evidence="1">
    <location>
        <begin position="155"/>
        <end position="173"/>
    </location>
</feature>
<keyword evidence="1" id="KW-0812">Transmembrane</keyword>
<dbReference type="Proteomes" id="UP000243499">
    <property type="component" value="Chromosome 6"/>
</dbReference>
<feature type="transmembrane region" description="Helical" evidence="1">
    <location>
        <begin position="241"/>
        <end position="263"/>
    </location>
</feature>
<dbReference type="AlphaFoldDB" id="A0A2S3HZV1"/>
<keyword evidence="1" id="KW-1133">Transmembrane helix</keyword>
<protein>
    <submittedName>
        <fullName evidence="2">Uncharacterized protein</fullName>
    </submittedName>
</protein>
<feature type="transmembrane region" description="Helical" evidence="1">
    <location>
        <begin position="303"/>
        <end position="321"/>
    </location>
</feature>
<organism evidence="2">
    <name type="scientific">Panicum hallii</name>
    <dbReference type="NCBI Taxonomy" id="206008"/>
    <lineage>
        <taxon>Eukaryota</taxon>
        <taxon>Viridiplantae</taxon>
        <taxon>Streptophyta</taxon>
        <taxon>Embryophyta</taxon>
        <taxon>Tracheophyta</taxon>
        <taxon>Spermatophyta</taxon>
        <taxon>Magnoliopsida</taxon>
        <taxon>Liliopsida</taxon>
        <taxon>Poales</taxon>
        <taxon>Poaceae</taxon>
        <taxon>PACMAD clade</taxon>
        <taxon>Panicoideae</taxon>
        <taxon>Panicodae</taxon>
        <taxon>Paniceae</taxon>
        <taxon>Panicinae</taxon>
        <taxon>Panicum</taxon>
        <taxon>Panicum sect. Panicum</taxon>
    </lineage>
</organism>